<comment type="caution">
    <text evidence="1">The sequence shown here is derived from an EMBL/GenBank/DDBJ whole genome shotgun (WGS) entry which is preliminary data.</text>
</comment>
<reference evidence="1" key="1">
    <citation type="submission" date="2022-11" db="EMBL/GenBank/DDBJ databases">
        <title>Genome Sequence of Nemania bipapillata.</title>
        <authorList>
            <person name="Buettner E."/>
        </authorList>
    </citation>
    <scope>NUCLEOTIDE SEQUENCE</scope>
    <source>
        <strain evidence="1">CP14</strain>
    </source>
</reference>
<protein>
    <submittedName>
        <fullName evidence="1">Uncharacterized protein</fullName>
    </submittedName>
</protein>
<dbReference type="EMBL" id="JAPESX010000180">
    <property type="protein sequence ID" value="KAJ8122739.1"/>
    <property type="molecule type" value="Genomic_DNA"/>
</dbReference>
<evidence type="ECO:0000313" key="1">
    <source>
        <dbReference type="EMBL" id="KAJ8122739.1"/>
    </source>
</evidence>
<keyword evidence="2" id="KW-1185">Reference proteome</keyword>
<proteinExistence type="predicted"/>
<gene>
    <name evidence="1" type="ORF">ONZ43_g1137</name>
</gene>
<dbReference type="Proteomes" id="UP001153334">
    <property type="component" value="Unassembled WGS sequence"/>
</dbReference>
<accession>A0ACC2J5W9</accession>
<sequence>MEKEGPKLDVAYHNKGSKLNTESGEYVLTACISAGGQLDTKNMEDLQKMAKERTAHFQIAIESFVEHHPMPDSLTSFNIRDSHSWVEVMAQVESAKQVYEDKAKGKSGALVQAGRYVSENTNSINPWLEFIPNSDYSSVICGGLKFIFGAAAAQAEVRRRIMEAIDSIPDYIEETYAYVIRFSHVIDEEMRQKLEERALRLYIGVLAAIEGMLQWLEERAISALNLALNEDIYSQSLETADRVNDLREDIAALRAKSGMLAVLRDDSKTLRSLAQESQWRMTQVEKRIEDIGQTQNAIMEMQMRQELWNRQLARQSAPTQVVIVVQQPQKRVTTRRQLQAVIGISVQSQEFVLEQIRSVSRSHAVGGGDMVKRAIQIHKFREWLQSDKSQVLLLRSPGEPSLITTLSDLCATLMISLRDLEPAITLHYFCGIHHQESQTSSCHLLRTLLVQLLEVWPAEQTFTLDLDMALLSNHDFGALWRLFLAAMMSLPGATVFCIIDGALRYPVDELNYTVLHLCGLTQSLPSTTKFKLLMTSPVPKSLLDQIPEESQVFIADTGTHNRQGSLLPTWVISFLKKLMAYVYEPLSQDYHTRVLELYPALDKSAPLCGKFRYVNLEVDPFYDAISYTWGAPDFTEKITIDENFHLRITPNLHHALTRYRHVTETRSIWADAICINQKDEEDKRRQVPLMTEIYRSASSVLVWLGKYPKGEACLRKIALLSQKKGGPAGLADITATLTELVSIPCISVLASDGATPESCLEGTFIAIHFTPPHPEGDVGRAHSHEFPKQRRIRGSEHGDS</sequence>
<name>A0ACC2J5W9_9PEZI</name>
<evidence type="ECO:0000313" key="2">
    <source>
        <dbReference type="Proteomes" id="UP001153334"/>
    </source>
</evidence>
<organism evidence="1 2">
    <name type="scientific">Nemania bipapillata</name>
    <dbReference type="NCBI Taxonomy" id="110536"/>
    <lineage>
        <taxon>Eukaryota</taxon>
        <taxon>Fungi</taxon>
        <taxon>Dikarya</taxon>
        <taxon>Ascomycota</taxon>
        <taxon>Pezizomycotina</taxon>
        <taxon>Sordariomycetes</taxon>
        <taxon>Xylariomycetidae</taxon>
        <taxon>Xylariales</taxon>
        <taxon>Xylariaceae</taxon>
        <taxon>Nemania</taxon>
    </lineage>
</organism>